<organism evidence="2">
    <name type="scientific">bioreactor metagenome</name>
    <dbReference type="NCBI Taxonomy" id="1076179"/>
    <lineage>
        <taxon>unclassified sequences</taxon>
        <taxon>metagenomes</taxon>
        <taxon>ecological metagenomes</taxon>
    </lineage>
</organism>
<sequence length="75" mass="8542">MRRDKVPPEQALHRQLADKRKELNSLVAQYARLKGTPHSHVHAGLRRECGGPPLGQASLDQVDARIRTIKRWLGR</sequence>
<keyword evidence="1" id="KW-0175">Coiled coil</keyword>
<evidence type="ECO:0000256" key="1">
    <source>
        <dbReference type="SAM" id="Coils"/>
    </source>
</evidence>
<dbReference type="AlphaFoldDB" id="A0A645H2E5"/>
<dbReference type="EMBL" id="VSSQ01085592">
    <property type="protein sequence ID" value="MPN33201.1"/>
    <property type="molecule type" value="Genomic_DNA"/>
</dbReference>
<name>A0A645H2E5_9ZZZZ</name>
<comment type="caution">
    <text evidence="2">The sequence shown here is derived from an EMBL/GenBank/DDBJ whole genome shotgun (WGS) entry which is preliminary data.</text>
</comment>
<protein>
    <submittedName>
        <fullName evidence="2">Uncharacterized protein</fullName>
    </submittedName>
</protein>
<feature type="coiled-coil region" evidence="1">
    <location>
        <begin position="9"/>
        <end position="36"/>
    </location>
</feature>
<gene>
    <name evidence="2" type="ORF">SDC9_180685</name>
</gene>
<proteinExistence type="predicted"/>
<evidence type="ECO:0000313" key="2">
    <source>
        <dbReference type="EMBL" id="MPN33201.1"/>
    </source>
</evidence>
<accession>A0A645H2E5</accession>
<reference evidence="2" key="1">
    <citation type="submission" date="2019-08" db="EMBL/GenBank/DDBJ databases">
        <authorList>
            <person name="Kucharzyk K."/>
            <person name="Murdoch R.W."/>
            <person name="Higgins S."/>
            <person name="Loffler F."/>
        </authorList>
    </citation>
    <scope>NUCLEOTIDE SEQUENCE</scope>
</reference>